<dbReference type="Gene3D" id="3.30.1490.150">
    <property type="entry name" value="Hypothetical protein ph0010, domain 2"/>
    <property type="match status" value="1"/>
</dbReference>
<dbReference type="PANTHER" id="PTHR11060:SF0">
    <property type="entry name" value="PROTEIN MEMO1"/>
    <property type="match status" value="1"/>
</dbReference>
<dbReference type="NCBIfam" id="TIGR04336">
    <property type="entry name" value="AmmeMemoSam_B"/>
    <property type="match status" value="1"/>
</dbReference>
<name>A0A2H0WRE0_9BACT</name>
<dbReference type="PANTHER" id="PTHR11060">
    <property type="entry name" value="PROTEIN MEMO1"/>
    <property type="match status" value="1"/>
</dbReference>
<comment type="similarity">
    <text evidence="1">Belongs to the MEMO1 family.</text>
</comment>
<dbReference type="Pfam" id="PF01871">
    <property type="entry name" value="AMMECR1"/>
    <property type="match status" value="1"/>
</dbReference>
<dbReference type="AlphaFoldDB" id="A0A2H0WRE0"/>
<dbReference type="InterPro" id="IPR002737">
    <property type="entry name" value="MEMO1_fam"/>
</dbReference>
<dbReference type="InterPro" id="IPR027485">
    <property type="entry name" value="AMMECR1_N"/>
</dbReference>
<reference evidence="4" key="1">
    <citation type="submission" date="2017-09" db="EMBL/GenBank/DDBJ databases">
        <title>Depth-based differentiation of microbial function through sediment-hosted aquifers and enrichment of novel symbionts in the deep terrestrial subsurface.</title>
        <authorList>
            <person name="Probst A.J."/>
            <person name="Ladd B."/>
            <person name="Jarett J.K."/>
            <person name="Geller-Mcgrath D.E."/>
            <person name="Sieber C.M.K."/>
            <person name="Emerson J.B."/>
            <person name="Anantharaman K."/>
            <person name="Thomas B.C."/>
            <person name="Malmstrom R."/>
            <person name="Stieglmeier M."/>
            <person name="Klingl A."/>
            <person name="Woyke T."/>
            <person name="Ryan C.M."/>
            <person name="Banfield J.F."/>
        </authorList>
    </citation>
    <scope>NUCLEOTIDE SEQUENCE [LARGE SCALE GENOMIC DNA]</scope>
</reference>
<evidence type="ECO:0000259" key="2">
    <source>
        <dbReference type="PROSITE" id="PS51112"/>
    </source>
</evidence>
<dbReference type="InterPro" id="IPR023473">
    <property type="entry name" value="AMMECR1"/>
</dbReference>
<evidence type="ECO:0000313" key="4">
    <source>
        <dbReference type="Proteomes" id="UP000230775"/>
    </source>
</evidence>
<sequence>MKCKGALLFLLLVLTSFIPLYIIVARKKTEMPDNQKQAKIIRNPYFAGSFYPQNPNELNQKIDGFLNLSLLLKKEEDLKILFVPHAGIDYSGRTAAEGFKQIAGKNYSKVIILGASHTKAFSNAAVFSSGIWKTPLGETTVNDQLVKKLIDGRNIIADNGPHQNEHSLEVELIFLQKVLKNFTIVPILVSQTSEELINTLAQKIAENLGDSLLVISSDLSHYPDWETANMVDKKTIAGILSGKKEYFEQTLKNNENQNYLNLETCACGENAIRIGLKVAEILQITDFELLKYENSGGLSTFAKASADRNRVVGYASIGAYSANNENMQKEALSLARKTLENSFSQNINPLFSLSSPLFQKKLGAFVTLRKNNELRGCIGTFESDKLLSQVISEMALAAAFDDPRFPPLTKDELKEIKIEISILTSKQKIDDWKKIELGKHGVVIENGLRSGTFLPQVAVETGWNLKEFLVQLCTQKAGLPQNCYKDPSVNIYTFEAQVFEEI</sequence>
<dbReference type="EMBL" id="PEZI01000050">
    <property type="protein sequence ID" value="PIS14479.1"/>
    <property type="molecule type" value="Genomic_DNA"/>
</dbReference>
<evidence type="ECO:0000256" key="1">
    <source>
        <dbReference type="ARBA" id="ARBA00006315"/>
    </source>
</evidence>
<gene>
    <name evidence="3" type="ORF">COT64_02455</name>
</gene>
<protein>
    <recommendedName>
        <fullName evidence="2">AMMECR1 domain-containing protein</fullName>
    </recommendedName>
</protein>
<dbReference type="PROSITE" id="PS51112">
    <property type="entry name" value="AMMECR1"/>
    <property type="match status" value="1"/>
</dbReference>
<dbReference type="Pfam" id="PF01875">
    <property type="entry name" value="Memo"/>
    <property type="match status" value="1"/>
</dbReference>
<dbReference type="InterPro" id="IPR027623">
    <property type="entry name" value="AmmeMemoSam_A"/>
</dbReference>
<evidence type="ECO:0000313" key="3">
    <source>
        <dbReference type="EMBL" id="PIS14479.1"/>
    </source>
</evidence>
<accession>A0A2H0WRE0</accession>
<dbReference type="InterPro" id="IPR036071">
    <property type="entry name" value="AMMECR1_dom_sf"/>
</dbReference>
<organism evidence="3 4">
    <name type="scientific">Candidatus Shapirobacteria bacterium CG09_land_8_20_14_0_10_39_12</name>
    <dbReference type="NCBI Taxonomy" id="1974885"/>
    <lineage>
        <taxon>Bacteria</taxon>
        <taxon>Candidatus Shapironibacteriota</taxon>
    </lineage>
</organism>
<feature type="domain" description="AMMECR1" evidence="2">
    <location>
        <begin position="326"/>
        <end position="502"/>
    </location>
</feature>
<proteinExistence type="inferred from homology"/>
<dbReference type="InterPro" id="IPR002733">
    <property type="entry name" value="AMMECR1_domain"/>
</dbReference>
<comment type="caution">
    <text evidence="3">The sequence shown here is derived from an EMBL/GenBank/DDBJ whole genome shotgun (WGS) entry which is preliminary data.</text>
</comment>
<dbReference type="NCBIfam" id="TIGR00296">
    <property type="entry name" value="TIGR00296 family protein"/>
    <property type="match status" value="1"/>
</dbReference>
<dbReference type="SUPFAM" id="SSF143447">
    <property type="entry name" value="AMMECR1-like"/>
    <property type="match status" value="1"/>
</dbReference>
<dbReference type="Gene3D" id="3.40.830.10">
    <property type="entry name" value="LigB-like"/>
    <property type="match status" value="1"/>
</dbReference>
<dbReference type="NCBIfam" id="TIGR04335">
    <property type="entry name" value="AmmeMemoSam_A"/>
    <property type="match status" value="1"/>
</dbReference>
<dbReference type="Gene3D" id="3.30.700.20">
    <property type="entry name" value="Hypothetical protein ph0010, domain 1"/>
    <property type="match status" value="1"/>
</dbReference>
<dbReference type="CDD" id="cd07361">
    <property type="entry name" value="MEMO_like"/>
    <property type="match status" value="1"/>
</dbReference>
<dbReference type="Proteomes" id="UP000230775">
    <property type="component" value="Unassembled WGS sequence"/>
</dbReference>